<dbReference type="SMART" id="SM00478">
    <property type="entry name" value="ENDO3c"/>
    <property type="match status" value="1"/>
</dbReference>
<keyword evidence="13" id="KW-0456">Lyase</keyword>
<dbReference type="GO" id="GO:0006289">
    <property type="term" value="P:nucleotide-excision repair"/>
    <property type="evidence" value="ECO:0000318"/>
    <property type="project" value="GO_Central"/>
</dbReference>
<dbReference type="eggNOG" id="KOG1921">
    <property type="taxonomic scope" value="Eukaryota"/>
</dbReference>
<accession>D8R5T2</accession>
<keyword evidence="12" id="KW-0234">DNA repair</keyword>
<evidence type="ECO:0000256" key="11">
    <source>
        <dbReference type="ARBA" id="ARBA00023014"/>
    </source>
</evidence>
<dbReference type="OrthoDB" id="2099276at2759"/>
<keyword evidence="6" id="KW-0479">Metal-binding</keyword>
<dbReference type="PIRSF" id="PIRSF001435">
    <property type="entry name" value="Nth"/>
    <property type="match status" value="1"/>
</dbReference>
<comment type="cofactor">
    <cofactor evidence="1">
        <name>[4Fe-4S] cluster</name>
        <dbReference type="ChEBI" id="CHEBI:49883"/>
    </cofactor>
</comment>
<dbReference type="EMBL" id="GL377572">
    <property type="protein sequence ID" value="EFJ32537.1"/>
    <property type="molecule type" value="Genomic_DNA"/>
</dbReference>
<dbReference type="GO" id="GO:0006285">
    <property type="term" value="P:base-excision repair, AP site formation"/>
    <property type="evidence" value="ECO:0000318"/>
    <property type="project" value="GO_Central"/>
</dbReference>
<dbReference type="HOGENOM" id="CLU_012862_4_2_1"/>
<evidence type="ECO:0000256" key="14">
    <source>
        <dbReference type="ARBA" id="ARBA00023295"/>
    </source>
</evidence>
<reference evidence="17 18" key="1">
    <citation type="journal article" date="2011" name="Science">
        <title>The Selaginella genome identifies genetic changes associated with the evolution of vascular plants.</title>
        <authorList>
            <person name="Banks J.A."/>
            <person name="Nishiyama T."/>
            <person name="Hasebe M."/>
            <person name="Bowman J.L."/>
            <person name="Gribskov M."/>
            <person name="dePamphilis C."/>
            <person name="Albert V.A."/>
            <person name="Aono N."/>
            <person name="Aoyama T."/>
            <person name="Ambrose B.A."/>
            <person name="Ashton N.W."/>
            <person name="Axtell M.J."/>
            <person name="Barker E."/>
            <person name="Barker M.S."/>
            <person name="Bennetzen J.L."/>
            <person name="Bonawitz N.D."/>
            <person name="Chapple C."/>
            <person name="Cheng C."/>
            <person name="Correa L.G."/>
            <person name="Dacre M."/>
            <person name="DeBarry J."/>
            <person name="Dreyer I."/>
            <person name="Elias M."/>
            <person name="Engstrom E.M."/>
            <person name="Estelle M."/>
            <person name="Feng L."/>
            <person name="Finet C."/>
            <person name="Floyd S.K."/>
            <person name="Frommer W.B."/>
            <person name="Fujita T."/>
            <person name="Gramzow L."/>
            <person name="Gutensohn M."/>
            <person name="Harholt J."/>
            <person name="Hattori M."/>
            <person name="Heyl A."/>
            <person name="Hirai T."/>
            <person name="Hiwatashi Y."/>
            <person name="Ishikawa M."/>
            <person name="Iwata M."/>
            <person name="Karol K.G."/>
            <person name="Koehler B."/>
            <person name="Kolukisaoglu U."/>
            <person name="Kubo M."/>
            <person name="Kurata T."/>
            <person name="Lalonde S."/>
            <person name="Li K."/>
            <person name="Li Y."/>
            <person name="Litt A."/>
            <person name="Lyons E."/>
            <person name="Manning G."/>
            <person name="Maruyama T."/>
            <person name="Michael T.P."/>
            <person name="Mikami K."/>
            <person name="Miyazaki S."/>
            <person name="Morinaga S."/>
            <person name="Murata T."/>
            <person name="Mueller-Roeber B."/>
            <person name="Nelson D.R."/>
            <person name="Obara M."/>
            <person name="Oguri Y."/>
            <person name="Olmstead R.G."/>
            <person name="Onodera N."/>
            <person name="Petersen B.L."/>
            <person name="Pils B."/>
            <person name="Prigge M."/>
            <person name="Rensing S.A."/>
            <person name="Riano-Pachon D.M."/>
            <person name="Roberts A.W."/>
            <person name="Sato Y."/>
            <person name="Scheller H.V."/>
            <person name="Schulz B."/>
            <person name="Schulz C."/>
            <person name="Shakirov E.V."/>
            <person name="Shibagaki N."/>
            <person name="Shinohara N."/>
            <person name="Shippen D.E."/>
            <person name="Soerensen I."/>
            <person name="Sotooka R."/>
            <person name="Sugimoto N."/>
            <person name="Sugita M."/>
            <person name="Sumikawa N."/>
            <person name="Tanurdzic M."/>
            <person name="Theissen G."/>
            <person name="Ulvskov P."/>
            <person name="Wakazuki S."/>
            <person name="Weng J.K."/>
            <person name="Willats W.W."/>
            <person name="Wipf D."/>
            <person name="Wolf P.G."/>
            <person name="Yang L."/>
            <person name="Zimmer A.D."/>
            <person name="Zhu Q."/>
            <person name="Mitros T."/>
            <person name="Hellsten U."/>
            <person name="Loque D."/>
            <person name="Otillar R."/>
            <person name="Salamov A."/>
            <person name="Schmutz J."/>
            <person name="Shapiro H."/>
            <person name="Lindquist E."/>
            <person name="Lucas S."/>
            <person name="Rokhsar D."/>
            <person name="Grigoriev I.V."/>
        </authorList>
    </citation>
    <scope>NUCLEOTIDE SEQUENCE [LARGE SCALE GENOMIC DNA]</scope>
</reference>
<protein>
    <recommendedName>
        <fullName evidence="4">DNA-(apurinic or apyrimidinic site) lyase</fullName>
        <ecNumber evidence="4">4.2.99.18</ecNumber>
    </recommendedName>
</protein>
<dbReference type="FunCoup" id="D8R5T2">
    <property type="interactions" value="3000"/>
</dbReference>
<dbReference type="GO" id="GO:0000703">
    <property type="term" value="F:oxidized pyrimidine nucleobase lesion DNA N-glycosylase activity"/>
    <property type="evidence" value="ECO:0000318"/>
    <property type="project" value="GO_Central"/>
</dbReference>
<evidence type="ECO:0000256" key="10">
    <source>
        <dbReference type="ARBA" id="ARBA00023004"/>
    </source>
</evidence>
<dbReference type="InterPro" id="IPR003265">
    <property type="entry name" value="HhH-GPD_domain"/>
</dbReference>
<dbReference type="FunFam" id="1.10.340.30:FF:000005">
    <property type="entry name" value="Endonuclease III-like protein 1"/>
    <property type="match status" value="1"/>
</dbReference>
<dbReference type="Proteomes" id="UP000001514">
    <property type="component" value="Unassembled WGS sequence"/>
</dbReference>
<dbReference type="Gene3D" id="1.10.340.30">
    <property type="entry name" value="Hypothetical protein, domain 2"/>
    <property type="match status" value="1"/>
</dbReference>
<dbReference type="InParanoid" id="D8R5T2"/>
<keyword evidence="11" id="KW-0411">Iron-sulfur</keyword>
<feature type="domain" description="HhH-GPD" evidence="16">
    <location>
        <begin position="51"/>
        <end position="211"/>
    </location>
</feature>
<dbReference type="GO" id="GO:0140078">
    <property type="term" value="F:class I DNA-(apurinic or apyrimidinic site) endonuclease activity"/>
    <property type="evidence" value="ECO:0007669"/>
    <property type="project" value="UniProtKB-EC"/>
</dbReference>
<sequence>GEPPKWKEVLEGIRKMRASEDAPVDSMGCEKAGISLPPKERRVAVLISALLSSQTKDEVNHGAMKRLSERHLLSMEDLSKAEESTIRDAIYPVGFYARKASYLKKVAALCLEKYQGDIPKTLSELLALPGIGPKMAHLVMNVGWESVHGICVDTHVHRITNRLEWVSHPKSTSKKRLDTKTPEETRISLESWLPREEWVPINPLLVGFGQTICTPLRPRCGDCLISNLCPAALKHKGSKS</sequence>
<keyword evidence="7" id="KW-0227">DNA damage</keyword>
<organism evidence="18">
    <name type="scientific">Selaginella moellendorffii</name>
    <name type="common">Spikemoss</name>
    <dbReference type="NCBI Taxonomy" id="88036"/>
    <lineage>
        <taxon>Eukaryota</taxon>
        <taxon>Viridiplantae</taxon>
        <taxon>Streptophyta</taxon>
        <taxon>Embryophyta</taxon>
        <taxon>Tracheophyta</taxon>
        <taxon>Lycopodiopsida</taxon>
        <taxon>Selaginellales</taxon>
        <taxon>Selaginellaceae</taxon>
        <taxon>Selaginella</taxon>
    </lineage>
</organism>
<dbReference type="CDD" id="cd00056">
    <property type="entry name" value="ENDO3c"/>
    <property type="match status" value="1"/>
</dbReference>
<proteinExistence type="inferred from homology"/>
<dbReference type="AlphaFoldDB" id="D8R5T2"/>
<dbReference type="GO" id="GO:0042644">
    <property type="term" value="C:chloroplast nucleoid"/>
    <property type="evidence" value="ECO:0000318"/>
    <property type="project" value="GO_Central"/>
</dbReference>
<dbReference type="Pfam" id="PF00730">
    <property type="entry name" value="HhH-GPD"/>
    <property type="match status" value="1"/>
</dbReference>
<dbReference type="InterPro" id="IPR023170">
    <property type="entry name" value="HhH_base_excis_C"/>
</dbReference>
<keyword evidence="18" id="KW-1185">Reference proteome</keyword>
<dbReference type="InterPro" id="IPR011257">
    <property type="entry name" value="DNA_glycosylase"/>
</dbReference>
<evidence type="ECO:0000256" key="9">
    <source>
        <dbReference type="ARBA" id="ARBA00022946"/>
    </source>
</evidence>
<dbReference type="GO" id="GO:0003906">
    <property type="term" value="F:DNA-(apurinic or apyrimidinic site) endonuclease activity"/>
    <property type="evidence" value="ECO:0000318"/>
    <property type="project" value="GO_Central"/>
</dbReference>
<dbReference type="GO" id="GO:0051539">
    <property type="term" value="F:4 iron, 4 sulfur cluster binding"/>
    <property type="evidence" value="ECO:0007669"/>
    <property type="project" value="UniProtKB-KW"/>
</dbReference>
<dbReference type="KEGG" id="smo:SELMODRAFT_85281"/>
<dbReference type="STRING" id="88036.D8R5T2"/>
<dbReference type="InterPro" id="IPR030841">
    <property type="entry name" value="NTH1"/>
</dbReference>
<dbReference type="InterPro" id="IPR003651">
    <property type="entry name" value="Endonuclease3_FeS-loop_motif"/>
</dbReference>
<evidence type="ECO:0000313" key="17">
    <source>
        <dbReference type="EMBL" id="EFJ32537.1"/>
    </source>
</evidence>
<evidence type="ECO:0000259" key="16">
    <source>
        <dbReference type="SMART" id="SM00478"/>
    </source>
</evidence>
<comment type="function">
    <text evidence="15">Bifunctional DNA N-glycosylase with associated apurinic/apyrimidinic (AP) lyase function that catalyzes the first step in base excision repair (BER), the primary repair pathway for the repair of oxidative DNA damage. The DNA N-glycosylase activity releases the damaged DNA base from DNA by cleaving the N-glycosidic bond, leaving an AP site. The AP lyase activity cleaves the phosphodiester bond 3' to the AP site by a beta-elimination. Primarily recognizes and repairs oxidative base damage of pyrimidines.</text>
</comment>
<dbReference type="EC" id="4.2.99.18" evidence="4"/>
<name>D8R5T2_SELML</name>
<dbReference type="SUPFAM" id="SSF48150">
    <property type="entry name" value="DNA-glycosylase"/>
    <property type="match status" value="1"/>
</dbReference>
<dbReference type="PANTHER" id="PTHR43286:SF1">
    <property type="entry name" value="ENDONUCLEASE III-LIKE PROTEIN 1"/>
    <property type="match status" value="1"/>
</dbReference>
<keyword evidence="14" id="KW-0326">Glycosidase</keyword>
<dbReference type="Gene3D" id="1.10.1670.10">
    <property type="entry name" value="Helix-hairpin-Helix base-excision DNA repair enzymes (C-terminal)"/>
    <property type="match status" value="1"/>
</dbReference>
<evidence type="ECO:0000256" key="5">
    <source>
        <dbReference type="ARBA" id="ARBA00022485"/>
    </source>
</evidence>
<keyword evidence="10" id="KW-0408">Iron</keyword>
<dbReference type="GO" id="GO:0005634">
    <property type="term" value="C:nucleus"/>
    <property type="evidence" value="ECO:0000318"/>
    <property type="project" value="GO_Central"/>
</dbReference>
<evidence type="ECO:0000256" key="12">
    <source>
        <dbReference type="ARBA" id="ARBA00023204"/>
    </source>
</evidence>
<evidence type="ECO:0000256" key="8">
    <source>
        <dbReference type="ARBA" id="ARBA00022801"/>
    </source>
</evidence>
<dbReference type="InterPro" id="IPR004035">
    <property type="entry name" value="Endouclease-III_FeS-bd_BS"/>
</dbReference>
<dbReference type="OMA" id="QIIWYGR"/>
<evidence type="ECO:0000256" key="2">
    <source>
        <dbReference type="ARBA" id="ARBA00004595"/>
    </source>
</evidence>
<dbReference type="SMART" id="SM00525">
    <property type="entry name" value="FES"/>
    <property type="match status" value="1"/>
</dbReference>
<evidence type="ECO:0000256" key="4">
    <source>
        <dbReference type="ARBA" id="ARBA00012720"/>
    </source>
</evidence>
<feature type="non-terminal residue" evidence="17">
    <location>
        <position position="1"/>
    </location>
</feature>
<gene>
    <name evidence="17" type="ORF">SELMODRAFT_85281</name>
</gene>
<dbReference type="HAMAP" id="MF_03183">
    <property type="entry name" value="Endonuclease_III_Nth"/>
    <property type="match status" value="1"/>
</dbReference>
<dbReference type="PROSITE" id="PS00764">
    <property type="entry name" value="ENDONUCLEASE_III_1"/>
    <property type="match status" value="1"/>
</dbReference>
<dbReference type="FunFam" id="1.10.1670.10:FF:000003">
    <property type="entry name" value="Endonuclease III homolog"/>
    <property type="match status" value="1"/>
</dbReference>
<comment type="similarity">
    <text evidence="3">Belongs to the Nth/MutY family.</text>
</comment>
<keyword evidence="9" id="KW-0809">Transit peptide</keyword>
<dbReference type="InterPro" id="IPR000445">
    <property type="entry name" value="HhH_motif"/>
</dbReference>
<dbReference type="PANTHER" id="PTHR43286">
    <property type="entry name" value="ENDONUCLEASE III-LIKE PROTEIN 1"/>
    <property type="match status" value="1"/>
</dbReference>
<dbReference type="Gramene" id="EFJ32537">
    <property type="protein sequence ID" value="EFJ32537"/>
    <property type="gene ID" value="SELMODRAFT_85281"/>
</dbReference>
<comment type="subcellular location">
    <subcellularLocation>
        <location evidence="2">Plastid</location>
        <location evidence="2">Chloroplast stroma</location>
        <location evidence="2">Chloroplast nucleoid</location>
    </subcellularLocation>
</comment>
<keyword evidence="8" id="KW-0378">Hydrolase</keyword>
<evidence type="ECO:0000256" key="13">
    <source>
        <dbReference type="ARBA" id="ARBA00023239"/>
    </source>
</evidence>
<evidence type="ECO:0000256" key="15">
    <source>
        <dbReference type="ARBA" id="ARBA00053205"/>
    </source>
</evidence>
<evidence type="ECO:0000256" key="6">
    <source>
        <dbReference type="ARBA" id="ARBA00022723"/>
    </source>
</evidence>
<evidence type="ECO:0000256" key="7">
    <source>
        <dbReference type="ARBA" id="ARBA00022763"/>
    </source>
</evidence>
<keyword evidence="5" id="KW-0004">4Fe-4S</keyword>
<dbReference type="Pfam" id="PF00633">
    <property type="entry name" value="HHH"/>
    <property type="match status" value="1"/>
</dbReference>
<dbReference type="GO" id="GO:0003677">
    <property type="term" value="F:DNA binding"/>
    <property type="evidence" value="ECO:0007669"/>
    <property type="project" value="InterPro"/>
</dbReference>
<evidence type="ECO:0000313" key="18">
    <source>
        <dbReference type="Proteomes" id="UP000001514"/>
    </source>
</evidence>
<evidence type="ECO:0000256" key="3">
    <source>
        <dbReference type="ARBA" id="ARBA00008343"/>
    </source>
</evidence>
<evidence type="ECO:0000256" key="1">
    <source>
        <dbReference type="ARBA" id="ARBA00001966"/>
    </source>
</evidence>
<dbReference type="GO" id="GO:0046872">
    <property type="term" value="F:metal ion binding"/>
    <property type="evidence" value="ECO:0007669"/>
    <property type="project" value="UniProtKB-KW"/>
</dbReference>